<keyword evidence="2 6" id="KW-0489">Methyltransferase</keyword>
<dbReference type="GO" id="GO:0032259">
    <property type="term" value="P:methylation"/>
    <property type="evidence" value="ECO:0007669"/>
    <property type="project" value="UniProtKB-KW"/>
</dbReference>
<keyword evidence="3 6" id="KW-0808">Transferase</keyword>
<dbReference type="InterPro" id="IPR029063">
    <property type="entry name" value="SAM-dependent_MTases_sf"/>
</dbReference>
<dbReference type="RefSeq" id="WP_120799631.1">
    <property type="nucleotide sequence ID" value="NZ_RBXL01000001.1"/>
</dbReference>
<dbReference type="InterPro" id="IPR051052">
    <property type="entry name" value="Diverse_substrate_MTase"/>
</dbReference>
<dbReference type="Gene3D" id="3.40.50.150">
    <property type="entry name" value="Vaccinia Virus protein VP39"/>
    <property type="match status" value="1"/>
</dbReference>
<name>A0A495VE85_9GAMM</name>
<reference evidence="6 7" key="1">
    <citation type="submission" date="2018-10" db="EMBL/GenBank/DDBJ databases">
        <title>Genomic Encyclopedia of Archaeal and Bacterial Type Strains, Phase II (KMG-II): from individual species to whole genera.</title>
        <authorList>
            <person name="Goeker M."/>
        </authorList>
    </citation>
    <scope>NUCLEOTIDE SEQUENCE [LARGE SCALE GENOMIC DNA]</scope>
    <source>
        <strain evidence="6 7">DSM 235</strain>
    </source>
</reference>
<evidence type="ECO:0000256" key="4">
    <source>
        <dbReference type="SAM" id="MobiDB-lite"/>
    </source>
</evidence>
<evidence type="ECO:0000256" key="3">
    <source>
        <dbReference type="ARBA" id="ARBA00022679"/>
    </source>
</evidence>
<dbReference type="PANTHER" id="PTHR44942:SF4">
    <property type="entry name" value="METHYLTRANSFERASE TYPE 11 DOMAIN-CONTAINING PROTEIN"/>
    <property type="match status" value="1"/>
</dbReference>
<accession>A0A495VE85</accession>
<dbReference type="OrthoDB" id="9797252at2"/>
<protein>
    <submittedName>
        <fullName evidence="6">Methyltransferase family protein</fullName>
    </submittedName>
</protein>
<evidence type="ECO:0000256" key="1">
    <source>
        <dbReference type="ARBA" id="ARBA00008361"/>
    </source>
</evidence>
<dbReference type="GO" id="GO:0008757">
    <property type="term" value="F:S-adenosylmethionine-dependent methyltransferase activity"/>
    <property type="evidence" value="ECO:0007669"/>
    <property type="project" value="InterPro"/>
</dbReference>
<evidence type="ECO:0000259" key="5">
    <source>
        <dbReference type="Pfam" id="PF08241"/>
    </source>
</evidence>
<dbReference type="PANTHER" id="PTHR44942">
    <property type="entry name" value="METHYLTRANSF_11 DOMAIN-CONTAINING PROTEIN"/>
    <property type="match status" value="1"/>
</dbReference>
<comment type="caution">
    <text evidence="6">The sequence shown here is derived from an EMBL/GenBank/DDBJ whole genome shotgun (WGS) entry which is preliminary data.</text>
</comment>
<organism evidence="6 7">
    <name type="scientific">Thiocapsa rosea</name>
    <dbReference type="NCBI Taxonomy" id="69360"/>
    <lineage>
        <taxon>Bacteria</taxon>
        <taxon>Pseudomonadati</taxon>
        <taxon>Pseudomonadota</taxon>
        <taxon>Gammaproteobacteria</taxon>
        <taxon>Chromatiales</taxon>
        <taxon>Chromatiaceae</taxon>
        <taxon>Thiocapsa</taxon>
    </lineage>
</organism>
<feature type="compositionally biased region" description="Polar residues" evidence="4">
    <location>
        <begin position="256"/>
        <end position="274"/>
    </location>
</feature>
<evidence type="ECO:0000256" key="2">
    <source>
        <dbReference type="ARBA" id="ARBA00022603"/>
    </source>
</evidence>
<sequence>MQHVDHFTPVADDYAVFRPRYPEALLAWLADLAPARRCAWDCATGSGQAAVELARHFEHVIATDISEAQLAAAIPHPRILYRRGPAEACGLPDRSVDLVTVAQALHWLDLGRFYAEVRRVLRPDGLLAVWSYGLLETDDAAINGCIREDYHAIIQPFWPDERRHVENGYRSLDFPFPEIQAPAFALTADWTLDALLGYLRSWSATARYRAANGGDPVAAFGTRLAPVWGRPETCRTIRWPLSLRVGRATERRIEGSTLNRASPRSRTSPKPNAT</sequence>
<feature type="domain" description="Methyltransferase type 11" evidence="5">
    <location>
        <begin position="41"/>
        <end position="128"/>
    </location>
</feature>
<dbReference type="EMBL" id="RBXL01000001">
    <property type="protein sequence ID" value="RKT47711.1"/>
    <property type="molecule type" value="Genomic_DNA"/>
</dbReference>
<dbReference type="AlphaFoldDB" id="A0A495VE85"/>
<keyword evidence="7" id="KW-1185">Reference proteome</keyword>
<gene>
    <name evidence="6" type="ORF">BDD21_5315</name>
</gene>
<dbReference type="CDD" id="cd02440">
    <property type="entry name" value="AdoMet_MTases"/>
    <property type="match status" value="1"/>
</dbReference>
<comment type="similarity">
    <text evidence="1">Belongs to the methyltransferase superfamily.</text>
</comment>
<dbReference type="Pfam" id="PF08241">
    <property type="entry name" value="Methyltransf_11"/>
    <property type="match status" value="1"/>
</dbReference>
<feature type="region of interest" description="Disordered" evidence="4">
    <location>
        <begin position="252"/>
        <end position="274"/>
    </location>
</feature>
<dbReference type="SUPFAM" id="SSF53335">
    <property type="entry name" value="S-adenosyl-L-methionine-dependent methyltransferases"/>
    <property type="match status" value="1"/>
</dbReference>
<evidence type="ECO:0000313" key="7">
    <source>
        <dbReference type="Proteomes" id="UP000274556"/>
    </source>
</evidence>
<dbReference type="InterPro" id="IPR013216">
    <property type="entry name" value="Methyltransf_11"/>
</dbReference>
<evidence type="ECO:0000313" key="6">
    <source>
        <dbReference type="EMBL" id="RKT47711.1"/>
    </source>
</evidence>
<dbReference type="Proteomes" id="UP000274556">
    <property type="component" value="Unassembled WGS sequence"/>
</dbReference>
<proteinExistence type="inferred from homology"/>